<protein>
    <recommendedName>
        <fullName evidence="10">Type II secretion system protein M</fullName>
        <shortName evidence="10">T2SS protein M</shortName>
    </recommendedName>
    <alternativeName>
        <fullName evidence="10">General secretion pathway protein M</fullName>
    </alternativeName>
</protein>
<evidence type="ECO:0000313" key="12">
    <source>
        <dbReference type="EMBL" id="MBT2989389.1"/>
    </source>
</evidence>
<evidence type="ECO:0000256" key="5">
    <source>
        <dbReference type="ARBA" id="ARBA00022519"/>
    </source>
</evidence>
<accession>A0A944QUX1</accession>
<feature type="transmembrane region" description="Helical" evidence="11">
    <location>
        <begin position="14"/>
        <end position="33"/>
    </location>
</feature>
<comment type="subcellular location">
    <subcellularLocation>
        <location evidence="1">Cell inner membrane</location>
        <topology evidence="1">Single-pass membrane protein</topology>
    </subcellularLocation>
</comment>
<name>A0A944QUX1_9GAMM</name>
<dbReference type="Gene3D" id="3.30.1360.100">
    <property type="entry name" value="General secretion pathway protein M, EpsM"/>
    <property type="match status" value="1"/>
</dbReference>
<dbReference type="Proteomes" id="UP000770889">
    <property type="component" value="Unassembled WGS sequence"/>
</dbReference>
<dbReference type="AlphaFoldDB" id="A0A944QUX1"/>
<evidence type="ECO:0000256" key="10">
    <source>
        <dbReference type="PIRNR" id="PIRNR006291"/>
    </source>
</evidence>
<evidence type="ECO:0000256" key="2">
    <source>
        <dbReference type="ARBA" id="ARBA00010637"/>
    </source>
</evidence>
<evidence type="ECO:0000256" key="11">
    <source>
        <dbReference type="SAM" id="Phobius"/>
    </source>
</evidence>
<keyword evidence="7 10" id="KW-0653">Protein transport</keyword>
<dbReference type="InterPro" id="IPR023229">
    <property type="entry name" value="T2SS_M_periplasmic_sf"/>
</dbReference>
<keyword evidence="4 10" id="KW-1003">Cell membrane</keyword>
<evidence type="ECO:0000256" key="7">
    <source>
        <dbReference type="ARBA" id="ARBA00022927"/>
    </source>
</evidence>
<dbReference type="GO" id="GO:0005886">
    <property type="term" value="C:plasma membrane"/>
    <property type="evidence" value="ECO:0007669"/>
    <property type="project" value="UniProtKB-SubCell"/>
</dbReference>
<evidence type="ECO:0000256" key="1">
    <source>
        <dbReference type="ARBA" id="ARBA00004377"/>
    </source>
</evidence>
<evidence type="ECO:0000256" key="9">
    <source>
        <dbReference type="ARBA" id="ARBA00023136"/>
    </source>
</evidence>
<dbReference type="Pfam" id="PF04612">
    <property type="entry name" value="T2SSM"/>
    <property type="match status" value="1"/>
</dbReference>
<dbReference type="PIRSF" id="PIRSF006291">
    <property type="entry name" value="GspM"/>
    <property type="match status" value="1"/>
</dbReference>
<evidence type="ECO:0000256" key="8">
    <source>
        <dbReference type="ARBA" id="ARBA00022989"/>
    </source>
</evidence>
<keyword evidence="6 11" id="KW-0812">Transmembrane</keyword>
<dbReference type="InterPro" id="IPR007690">
    <property type="entry name" value="T2SS_GspM"/>
</dbReference>
<sequence>MKEWWQSKTPQEHMAMIIGAVAVLLLLVYLLMWHPFTQALEKKALLVESQQITLNWMQDNLDLVRSLRSQQRGSGSSSNEALLTLVDKTAKRIRLRQQIQRIKPQGDNAVQLWIEEAPFDTIMKWLGQLTLTHAIEIDSLTIDRQEKQGLVNARLVLQREGGS</sequence>
<gene>
    <name evidence="12" type="ORF">KME65_10545</name>
</gene>
<dbReference type="GO" id="GO:0015628">
    <property type="term" value="P:protein secretion by the type II secretion system"/>
    <property type="evidence" value="ECO:0007669"/>
    <property type="project" value="InterPro"/>
</dbReference>
<proteinExistence type="inferred from homology"/>
<evidence type="ECO:0000256" key="6">
    <source>
        <dbReference type="ARBA" id="ARBA00022692"/>
    </source>
</evidence>
<keyword evidence="3 10" id="KW-0813">Transport</keyword>
<keyword evidence="8 11" id="KW-1133">Transmembrane helix</keyword>
<dbReference type="GO" id="GO:0015627">
    <property type="term" value="C:type II protein secretion system complex"/>
    <property type="evidence" value="ECO:0007669"/>
    <property type="project" value="InterPro"/>
</dbReference>
<evidence type="ECO:0000256" key="3">
    <source>
        <dbReference type="ARBA" id="ARBA00022448"/>
    </source>
</evidence>
<evidence type="ECO:0000256" key="4">
    <source>
        <dbReference type="ARBA" id="ARBA00022475"/>
    </source>
</evidence>
<comment type="similarity">
    <text evidence="2 10">Belongs to the GSP M family.</text>
</comment>
<reference evidence="12 13" key="1">
    <citation type="submission" date="2021-05" db="EMBL/GenBank/DDBJ databases">
        <title>Genetic and Functional Diversity in Clade A Lucinid endosymbionts from the Bahamas.</title>
        <authorList>
            <person name="Giani N.M."/>
            <person name="Engel A.S."/>
            <person name="Campbell B.J."/>
        </authorList>
    </citation>
    <scope>NUCLEOTIDE SEQUENCE [LARGE SCALE GENOMIC DNA]</scope>
    <source>
        <strain evidence="12">LUC16012Gg_MoonRockCtena</strain>
    </source>
</reference>
<dbReference type="SUPFAM" id="SSF103054">
    <property type="entry name" value="General secretion pathway protein M, EpsM"/>
    <property type="match status" value="1"/>
</dbReference>
<evidence type="ECO:0000313" key="13">
    <source>
        <dbReference type="Proteomes" id="UP000770889"/>
    </source>
</evidence>
<comment type="caution">
    <text evidence="12">The sequence shown here is derived from an EMBL/GenBank/DDBJ whole genome shotgun (WGS) entry which is preliminary data.</text>
</comment>
<keyword evidence="9 10" id="KW-0472">Membrane</keyword>
<keyword evidence="5 10" id="KW-0997">Cell inner membrane</keyword>
<comment type="function">
    <text evidence="10">Inner membrane component of the type II secretion system required for the energy-dependent secretion of extracellular factors such as proteases and toxins from the periplasm.</text>
</comment>
<organism evidence="12 13">
    <name type="scientific">Candidatus Thiodiazotropha taylori</name>
    <dbReference type="NCBI Taxonomy" id="2792791"/>
    <lineage>
        <taxon>Bacteria</taxon>
        <taxon>Pseudomonadati</taxon>
        <taxon>Pseudomonadota</taxon>
        <taxon>Gammaproteobacteria</taxon>
        <taxon>Chromatiales</taxon>
        <taxon>Sedimenticolaceae</taxon>
        <taxon>Candidatus Thiodiazotropha</taxon>
    </lineage>
</organism>
<dbReference type="EMBL" id="JAHHGM010000008">
    <property type="protein sequence ID" value="MBT2989389.1"/>
    <property type="molecule type" value="Genomic_DNA"/>
</dbReference>